<evidence type="ECO:0000256" key="1">
    <source>
        <dbReference type="SAM" id="Phobius"/>
    </source>
</evidence>
<protein>
    <submittedName>
        <fullName evidence="2">Uncharacterized protein</fullName>
    </submittedName>
</protein>
<dbReference type="OrthoDB" id="74293at2"/>
<feature type="transmembrane region" description="Helical" evidence="1">
    <location>
        <begin position="90"/>
        <end position="114"/>
    </location>
</feature>
<feature type="transmembrane region" description="Helical" evidence="1">
    <location>
        <begin position="32"/>
        <end position="53"/>
    </location>
</feature>
<keyword evidence="1" id="KW-0812">Transmembrane</keyword>
<evidence type="ECO:0000313" key="2">
    <source>
        <dbReference type="EMBL" id="OLV20086.1"/>
    </source>
</evidence>
<keyword evidence="1" id="KW-1133">Transmembrane helix</keyword>
<comment type="caution">
    <text evidence="2">The sequence shown here is derived from an EMBL/GenBank/DDBJ whole genome shotgun (WGS) entry which is preliminary data.</text>
</comment>
<dbReference type="Proteomes" id="UP000186607">
    <property type="component" value="Unassembled WGS sequence"/>
</dbReference>
<accession>A0A1U7P4K2</accession>
<dbReference type="EMBL" id="MSTI01000009">
    <property type="protein sequence ID" value="OLV20086.1"/>
    <property type="molecule type" value="Genomic_DNA"/>
</dbReference>
<feature type="transmembrane region" description="Helical" evidence="1">
    <location>
        <begin position="59"/>
        <end position="78"/>
    </location>
</feature>
<dbReference type="AlphaFoldDB" id="A0A1U7P4K2"/>
<reference evidence="2 3" key="1">
    <citation type="submission" date="2017-01" db="EMBL/GenBank/DDBJ databases">
        <title>Genome Analysis of Deinococcus marmoris KOPRI26562.</title>
        <authorList>
            <person name="Kim J.H."/>
            <person name="Oh H.-M."/>
        </authorList>
    </citation>
    <scope>NUCLEOTIDE SEQUENCE [LARGE SCALE GENOMIC DNA]</scope>
    <source>
        <strain evidence="2 3">KOPRI26562</strain>
    </source>
</reference>
<dbReference type="STRING" id="249408.BOO71_0000859"/>
<organism evidence="2 3">
    <name type="scientific">Deinococcus marmoris</name>
    <dbReference type="NCBI Taxonomy" id="249408"/>
    <lineage>
        <taxon>Bacteria</taxon>
        <taxon>Thermotogati</taxon>
        <taxon>Deinococcota</taxon>
        <taxon>Deinococci</taxon>
        <taxon>Deinococcales</taxon>
        <taxon>Deinococcaceae</taxon>
        <taxon>Deinococcus</taxon>
    </lineage>
</organism>
<dbReference type="RefSeq" id="WP_075830224.1">
    <property type="nucleotide sequence ID" value="NZ_MSTI01000009.1"/>
</dbReference>
<gene>
    <name evidence="2" type="ORF">BOO71_0000859</name>
</gene>
<keyword evidence="3" id="KW-1185">Reference proteome</keyword>
<name>A0A1U7P4K2_9DEIO</name>
<keyword evidence="1" id="KW-0472">Membrane</keyword>
<evidence type="ECO:0000313" key="3">
    <source>
        <dbReference type="Proteomes" id="UP000186607"/>
    </source>
</evidence>
<proteinExistence type="predicted"/>
<feature type="transmembrane region" description="Helical" evidence="1">
    <location>
        <begin position="134"/>
        <end position="154"/>
    </location>
</feature>
<sequence length="159" mass="16168">MGILGLLLGAGVSVAVLLMVTALPLTLARGVAVLAFVALLVVLGSILFTGGSLERSFGAVYLVMGLLAGAVLALPRLLRYAGLEPVWVSLGLGVAAVLLLIAVGIGVDALLGMMLPPPDPQTGISVKAQISQGLSNGILIAAPVVLVVLSWLAWRQRVT</sequence>
<feature type="transmembrane region" description="Helical" evidence="1">
    <location>
        <begin position="6"/>
        <end position="25"/>
    </location>
</feature>